<proteinExistence type="predicted"/>
<dbReference type="Gene3D" id="3.40.50.2000">
    <property type="entry name" value="Glycogen Phosphorylase B"/>
    <property type="match status" value="1"/>
</dbReference>
<accession>A0ABN1GQD2</accession>
<evidence type="ECO:0000259" key="1">
    <source>
        <dbReference type="Pfam" id="PF22772"/>
    </source>
</evidence>
<comment type="caution">
    <text evidence="2">The sequence shown here is derived from an EMBL/GenBank/DDBJ whole genome shotgun (WGS) entry which is preliminary data.</text>
</comment>
<evidence type="ECO:0000313" key="3">
    <source>
        <dbReference type="Proteomes" id="UP001424441"/>
    </source>
</evidence>
<organism evidence="2 3">
    <name type="scientific">Paenochrobactrum glaciei</name>
    <dbReference type="NCBI Taxonomy" id="486407"/>
    <lineage>
        <taxon>Bacteria</taxon>
        <taxon>Pseudomonadati</taxon>
        <taxon>Pseudomonadota</taxon>
        <taxon>Alphaproteobacteria</taxon>
        <taxon>Hyphomicrobiales</taxon>
        <taxon>Brucellaceae</taxon>
        <taxon>Paenochrobactrum</taxon>
    </lineage>
</organism>
<protein>
    <recommendedName>
        <fullName evidence="1">WsaF C-terminal domain-containing protein</fullName>
    </recommendedName>
</protein>
<evidence type="ECO:0000313" key="2">
    <source>
        <dbReference type="EMBL" id="GAA0616367.1"/>
    </source>
</evidence>
<name>A0ABN1GQD2_9HYPH</name>
<dbReference type="RefSeq" id="WP_343808532.1">
    <property type="nucleotide sequence ID" value="NZ_BAAADE010000025.1"/>
</dbReference>
<dbReference type="SUPFAM" id="SSF53756">
    <property type="entry name" value="UDP-Glycosyltransferase/glycogen phosphorylase"/>
    <property type="match status" value="1"/>
</dbReference>
<keyword evidence="3" id="KW-1185">Reference proteome</keyword>
<dbReference type="EMBL" id="BAAADE010000025">
    <property type="protein sequence ID" value="GAA0616367.1"/>
    <property type="molecule type" value="Genomic_DNA"/>
</dbReference>
<reference evidence="2 3" key="1">
    <citation type="journal article" date="2019" name="Int. J. Syst. Evol. Microbiol.">
        <title>The Global Catalogue of Microorganisms (GCM) 10K type strain sequencing project: providing services to taxonomists for standard genome sequencing and annotation.</title>
        <authorList>
            <consortium name="The Broad Institute Genomics Platform"/>
            <consortium name="The Broad Institute Genome Sequencing Center for Infectious Disease"/>
            <person name="Wu L."/>
            <person name="Ma J."/>
        </authorList>
    </citation>
    <scope>NUCLEOTIDE SEQUENCE [LARGE SCALE GENOMIC DNA]</scope>
    <source>
        <strain evidence="2 3">JCM 15115</strain>
    </source>
</reference>
<gene>
    <name evidence="2" type="ORF">GCM10008943_33940</name>
</gene>
<sequence length="428" mass="49262">MKNPFIIILKTCRIFYYEGIHGLLIRVRGRLIRKTAITDSTVTRDSERKVWEKSILNGLEATKMVVLDDFQTVDEKLDHNSSNLTLLMLVPPPERGSGGRMTMARILKKLTESGIKCYVAFYPEVPDHNFKKYEHEWMDEFDFAPNECSILKYAEATERSFDIAVATFWPSAYAIKYQIKARSKGYLVQDFEPYFYPPGSHYAFSEDSYRLGLWGLCASPWLAKKLSQEYKMQTVGFELGVDKREYHQLSDVKRDKKLVIAYIRQHTERRGYELVMWSLKKIKEQVPDVRIEVFGDPHLPIGDFLWIDKNHGILSHEELCKLYNYASVGIVTSFTNYSLIPNEMISCGCAVVDLDTECMKSVFPDAAISLAHPTPKSIADAVKKLLHDNSLHESQVLAGLKYIEKVDWERSLEKINIAVRNFSKIDAV</sequence>
<dbReference type="InterPro" id="IPR055050">
    <property type="entry name" value="WsaF_C"/>
</dbReference>
<dbReference type="Pfam" id="PF22772">
    <property type="entry name" value="WsaF_C"/>
    <property type="match status" value="1"/>
</dbReference>
<dbReference type="Proteomes" id="UP001424441">
    <property type="component" value="Unassembled WGS sequence"/>
</dbReference>
<dbReference type="Gene3D" id="3.40.50.11090">
    <property type="match status" value="1"/>
</dbReference>
<feature type="domain" description="WsaF C-terminal" evidence="1">
    <location>
        <begin position="258"/>
        <end position="382"/>
    </location>
</feature>